<dbReference type="EC" id="6.3.5.4" evidence="3"/>
<comment type="similarity">
    <text evidence="2">Belongs to the asparagine synthetase family.</text>
</comment>
<dbReference type="Proteomes" id="UP000594630">
    <property type="component" value="Chromosome"/>
</dbReference>
<keyword evidence="6 8" id="KW-0315">Glutamine amidotransferase</keyword>
<evidence type="ECO:0000256" key="10">
    <source>
        <dbReference type="PIRSR" id="PIRSR001589-3"/>
    </source>
</evidence>
<feature type="site" description="Important for beta-aspartyl-AMP intermediate formation" evidence="10">
    <location>
        <position position="360"/>
    </location>
</feature>
<keyword evidence="4 9" id="KW-0547">Nucleotide-binding</keyword>
<dbReference type="PANTHER" id="PTHR43284:SF1">
    <property type="entry name" value="ASPARAGINE SYNTHETASE"/>
    <property type="match status" value="1"/>
</dbReference>
<accession>A0A7S9R7N7</accession>
<proteinExistence type="inferred from homology"/>
<dbReference type="InterPro" id="IPR051786">
    <property type="entry name" value="ASN_synthetase/amidase"/>
</dbReference>
<evidence type="ECO:0000256" key="3">
    <source>
        <dbReference type="ARBA" id="ARBA00012737"/>
    </source>
</evidence>
<evidence type="ECO:0000313" key="13">
    <source>
        <dbReference type="Proteomes" id="UP000594630"/>
    </source>
</evidence>
<dbReference type="CDD" id="cd01991">
    <property type="entry name" value="Asn_synthase_B_C"/>
    <property type="match status" value="1"/>
</dbReference>
<organism evidence="12 13">
    <name type="scientific">Campylobacter concisus</name>
    <dbReference type="NCBI Taxonomy" id="199"/>
    <lineage>
        <taxon>Bacteria</taxon>
        <taxon>Pseudomonadati</taxon>
        <taxon>Campylobacterota</taxon>
        <taxon>Epsilonproteobacteria</taxon>
        <taxon>Campylobacterales</taxon>
        <taxon>Campylobacteraceae</taxon>
        <taxon>Campylobacter</taxon>
    </lineage>
</organism>
<dbReference type="InterPro" id="IPR014729">
    <property type="entry name" value="Rossmann-like_a/b/a_fold"/>
</dbReference>
<feature type="binding site" evidence="9">
    <location>
        <position position="284"/>
    </location>
    <ligand>
        <name>ATP</name>
        <dbReference type="ChEBI" id="CHEBI:30616"/>
    </ligand>
</feature>
<dbReference type="PANTHER" id="PTHR43284">
    <property type="entry name" value="ASPARAGINE SYNTHETASE (GLUTAMINE-HYDROLYZING)"/>
    <property type="match status" value="1"/>
</dbReference>
<name>A0A7S9R7N7_9BACT</name>
<dbReference type="EMBL" id="CP049274">
    <property type="protein sequence ID" value="QPH85017.1"/>
    <property type="molecule type" value="Genomic_DNA"/>
</dbReference>
<evidence type="ECO:0000256" key="4">
    <source>
        <dbReference type="ARBA" id="ARBA00022741"/>
    </source>
</evidence>
<dbReference type="SUPFAM" id="SSF56235">
    <property type="entry name" value="N-terminal nucleophile aminohydrolases (Ntn hydrolases)"/>
    <property type="match status" value="1"/>
</dbReference>
<evidence type="ECO:0000256" key="6">
    <source>
        <dbReference type="ARBA" id="ARBA00022962"/>
    </source>
</evidence>
<feature type="binding site" evidence="9">
    <location>
        <position position="93"/>
    </location>
    <ligand>
        <name>L-glutamine</name>
        <dbReference type="ChEBI" id="CHEBI:58359"/>
    </ligand>
</feature>
<dbReference type="CDD" id="cd00712">
    <property type="entry name" value="AsnB"/>
    <property type="match status" value="1"/>
</dbReference>
<comment type="pathway">
    <text evidence="1">Amino-acid biosynthesis; L-asparagine biosynthesis; L-asparagine from L-aspartate (L-Gln route): step 1/1.</text>
</comment>
<protein>
    <recommendedName>
        <fullName evidence="3">asparagine synthase (glutamine-hydrolyzing)</fullName>
        <ecNumber evidence="3">6.3.5.4</ecNumber>
    </recommendedName>
</protein>
<evidence type="ECO:0000256" key="8">
    <source>
        <dbReference type="PIRSR" id="PIRSR001589-1"/>
    </source>
</evidence>
<keyword evidence="8" id="KW-0028">Amino-acid biosynthesis</keyword>
<dbReference type="Pfam" id="PF13537">
    <property type="entry name" value="GATase_7"/>
    <property type="match status" value="1"/>
</dbReference>
<keyword evidence="5 9" id="KW-0067">ATP-binding</keyword>
<dbReference type="NCBIfam" id="TIGR01536">
    <property type="entry name" value="asn_synth_AEB"/>
    <property type="match status" value="1"/>
</dbReference>
<dbReference type="InterPro" id="IPR033738">
    <property type="entry name" value="AsnB_N"/>
</dbReference>
<keyword evidence="12" id="KW-0436">Ligase</keyword>
<evidence type="ECO:0000259" key="11">
    <source>
        <dbReference type="PROSITE" id="PS51278"/>
    </source>
</evidence>
<dbReference type="InterPro" id="IPR006426">
    <property type="entry name" value="Asn_synth_AEB"/>
</dbReference>
<evidence type="ECO:0000256" key="2">
    <source>
        <dbReference type="ARBA" id="ARBA00005752"/>
    </source>
</evidence>
<dbReference type="AlphaFoldDB" id="A0A7S9R7N7"/>
<comment type="catalytic activity">
    <reaction evidence="7">
        <text>L-aspartate + L-glutamine + ATP + H2O = L-asparagine + L-glutamate + AMP + diphosphate + H(+)</text>
        <dbReference type="Rhea" id="RHEA:12228"/>
        <dbReference type="ChEBI" id="CHEBI:15377"/>
        <dbReference type="ChEBI" id="CHEBI:15378"/>
        <dbReference type="ChEBI" id="CHEBI:29985"/>
        <dbReference type="ChEBI" id="CHEBI:29991"/>
        <dbReference type="ChEBI" id="CHEBI:30616"/>
        <dbReference type="ChEBI" id="CHEBI:33019"/>
        <dbReference type="ChEBI" id="CHEBI:58048"/>
        <dbReference type="ChEBI" id="CHEBI:58359"/>
        <dbReference type="ChEBI" id="CHEBI:456215"/>
        <dbReference type="EC" id="6.3.5.4"/>
    </reaction>
</comment>
<sequence>MCGIVGFNSKNSAKIDAMLDSIKHRGPDGVGKFESDLFSMGHVRLSILDLSKNGDQPMYFENIVMVYNGEIYNFKEIRKELINYGYHFVSNTDSEVVLKAYHKWGIKAINKFIGMFAIAFYDKSNQILTIIRDRTGIKPLYYFFNGDDFIFASELRPIMKFQNNLDISNDALSEFFRYGYISSNLSIFKDCYKLPAGYFGVFDLNQKSFKLEQYWSVLPFFDMPKFDVSEEKLIDNLEEVLVNAFTCTTVSDVPIGIFLSGGIDSSIVTAILQKHCGNVNTFTIGFNNEKYNEAEYAKSIARFLKTNHHEEYLDISQAKSILKKFPDIYDEPFADSSGIPTVLVSEFAKKNGIKVVLSADGGDEIFCGYERYWNIHKIGKEMFKVPKILRKYISRTMTFSKGYVLPLLSLSENLRHKYYQLKEILNCNEWLNFYELMVQSNKNYEIEELFKKRTFIEKSIISLNSSNEHAMQDMMLWDFNRYMPDDILTKVDRATMSVGIEGREPMLDHRIIEFMARVPFELKYKNKTSKYILRKVLERYVPSEMFSRPKMGFGIPMLEWFSGDLSYLFNEFLRKDRIQHNLLNECCIANELKKLKNGKQRNINKLWFILAFQMWYFKYIK</sequence>
<evidence type="ECO:0000256" key="1">
    <source>
        <dbReference type="ARBA" id="ARBA00005187"/>
    </source>
</evidence>
<reference evidence="12 13" key="1">
    <citation type="journal article" date="2018" name="Emerg. Microbes Infect.">
        <title>Genomic analysis of oral Campylobacter concisus strains identified a potential bacterial molecular marker associated with active Crohn's disease.</title>
        <authorList>
            <person name="Liu F."/>
            <person name="Ma R."/>
            <person name="Tay C.Y.A."/>
            <person name="Octavia S."/>
            <person name="Lan R."/>
            <person name="Chung H.K.L."/>
            <person name="Riordan S.M."/>
            <person name="Grimm M.C."/>
            <person name="Leong R.W."/>
            <person name="Tanaka M.M."/>
            <person name="Connor S."/>
            <person name="Zhang L."/>
        </authorList>
    </citation>
    <scope>NUCLEOTIDE SEQUENCE [LARGE SCALE GENOMIC DNA]</scope>
    <source>
        <strain evidence="12 13">P10CDO-S2</strain>
    </source>
</reference>
<dbReference type="Gene3D" id="3.60.20.10">
    <property type="entry name" value="Glutamine Phosphoribosylpyrophosphate, subunit 1, domain 1"/>
    <property type="match status" value="1"/>
</dbReference>
<dbReference type="GO" id="GO:0005524">
    <property type="term" value="F:ATP binding"/>
    <property type="evidence" value="ECO:0007669"/>
    <property type="project" value="UniProtKB-KW"/>
</dbReference>
<dbReference type="RefSeq" id="WP_107793373.1">
    <property type="nucleotide sequence ID" value="NZ_CP049274.1"/>
</dbReference>
<gene>
    <name evidence="12" type="primary">asnB</name>
    <name evidence="12" type="ORF">CVT06_07950</name>
</gene>
<dbReference type="InterPro" id="IPR017932">
    <property type="entry name" value="GATase_2_dom"/>
</dbReference>
<dbReference type="GO" id="GO:0005829">
    <property type="term" value="C:cytosol"/>
    <property type="evidence" value="ECO:0007669"/>
    <property type="project" value="TreeGrafter"/>
</dbReference>
<evidence type="ECO:0000313" key="12">
    <source>
        <dbReference type="EMBL" id="QPH85017.1"/>
    </source>
</evidence>
<dbReference type="Pfam" id="PF00733">
    <property type="entry name" value="Asn_synthase"/>
    <property type="match status" value="1"/>
</dbReference>
<keyword evidence="8" id="KW-0061">Asparagine biosynthesis</keyword>
<evidence type="ECO:0000256" key="5">
    <source>
        <dbReference type="ARBA" id="ARBA00022840"/>
    </source>
</evidence>
<evidence type="ECO:0000256" key="9">
    <source>
        <dbReference type="PIRSR" id="PIRSR001589-2"/>
    </source>
</evidence>
<feature type="active site" description="For GATase activity" evidence="8">
    <location>
        <position position="2"/>
    </location>
</feature>
<dbReference type="GO" id="GO:0006529">
    <property type="term" value="P:asparagine biosynthetic process"/>
    <property type="evidence" value="ECO:0007669"/>
    <property type="project" value="UniProtKB-KW"/>
</dbReference>
<feature type="domain" description="Glutamine amidotransferase type-2" evidence="11">
    <location>
        <begin position="2"/>
        <end position="205"/>
    </location>
</feature>
<dbReference type="PROSITE" id="PS51278">
    <property type="entry name" value="GATASE_TYPE_2"/>
    <property type="match status" value="1"/>
</dbReference>
<dbReference type="SUPFAM" id="SSF52402">
    <property type="entry name" value="Adenine nucleotide alpha hydrolases-like"/>
    <property type="match status" value="1"/>
</dbReference>
<dbReference type="PIRSF" id="PIRSF001589">
    <property type="entry name" value="Asn_synthetase_glu-h"/>
    <property type="match status" value="1"/>
</dbReference>
<dbReference type="InterPro" id="IPR029055">
    <property type="entry name" value="Ntn_hydrolases_N"/>
</dbReference>
<dbReference type="GO" id="GO:0004066">
    <property type="term" value="F:asparagine synthase (glutamine-hydrolyzing) activity"/>
    <property type="evidence" value="ECO:0007669"/>
    <property type="project" value="UniProtKB-EC"/>
</dbReference>
<dbReference type="Gene3D" id="3.40.50.620">
    <property type="entry name" value="HUPs"/>
    <property type="match status" value="1"/>
</dbReference>
<dbReference type="InterPro" id="IPR001962">
    <property type="entry name" value="Asn_synthase"/>
</dbReference>
<evidence type="ECO:0000256" key="7">
    <source>
        <dbReference type="ARBA" id="ARBA00048741"/>
    </source>
</evidence>